<comment type="subcellular location">
    <subcellularLocation>
        <location evidence="1">Cell outer membrane</location>
    </subcellularLocation>
</comment>
<dbReference type="CDD" id="cd08977">
    <property type="entry name" value="SusD"/>
    <property type="match status" value="1"/>
</dbReference>
<evidence type="ECO:0000256" key="2">
    <source>
        <dbReference type="ARBA" id="ARBA00006275"/>
    </source>
</evidence>
<protein>
    <submittedName>
        <fullName evidence="9">Starch-binding associating with outer membrane</fullName>
    </submittedName>
</protein>
<dbReference type="Pfam" id="PF14322">
    <property type="entry name" value="SusD-like_3"/>
    <property type="match status" value="1"/>
</dbReference>
<feature type="domain" description="RagB/SusD" evidence="7">
    <location>
        <begin position="381"/>
        <end position="536"/>
    </location>
</feature>
<dbReference type="Gene3D" id="1.25.40.10">
    <property type="entry name" value="Tetratricopeptide repeat domain"/>
    <property type="match status" value="1"/>
</dbReference>
<dbReference type="AlphaFoldDB" id="A0A1G6G135"/>
<dbReference type="Gene3D" id="1.25.40.390">
    <property type="match status" value="1"/>
</dbReference>
<dbReference type="Proteomes" id="UP000183670">
    <property type="component" value="Unassembled WGS sequence"/>
</dbReference>
<evidence type="ECO:0000256" key="5">
    <source>
        <dbReference type="ARBA" id="ARBA00023237"/>
    </source>
</evidence>
<evidence type="ECO:0000256" key="6">
    <source>
        <dbReference type="SAM" id="SignalP"/>
    </source>
</evidence>
<dbReference type="PROSITE" id="PS51257">
    <property type="entry name" value="PROKAR_LIPOPROTEIN"/>
    <property type="match status" value="1"/>
</dbReference>
<feature type="chain" id="PRO_5030027306" evidence="6">
    <location>
        <begin position="23"/>
        <end position="536"/>
    </location>
</feature>
<evidence type="ECO:0000259" key="8">
    <source>
        <dbReference type="Pfam" id="PF14322"/>
    </source>
</evidence>
<dbReference type="InterPro" id="IPR011990">
    <property type="entry name" value="TPR-like_helical_dom_sf"/>
</dbReference>
<evidence type="ECO:0000313" key="10">
    <source>
        <dbReference type="Proteomes" id="UP000183670"/>
    </source>
</evidence>
<evidence type="ECO:0000256" key="3">
    <source>
        <dbReference type="ARBA" id="ARBA00022729"/>
    </source>
</evidence>
<keyword evidence="3 6" id="KW-0732">Signal</keyword>
<dbReference type="SUPFAM" id="SSF48452">
    <property type="entry name" value="TPR-like"/>
    <property type="match status" value="1"/>
</dbReference>
<evidence type="ECO:0000256" key="1">
    <source>
        <dbReference type="ARBA" id="ARBA00004442"/>
    </source>
</evidence>
<evidence type="ECO:0000313" key="9">
    <source>
        <dbReference type="EMBL" id="SDB75688.1"/>
    </source>
</evidence>
<dbReference type="NCBIfam" id="NF033071">
    <property type="entry name" value="SusD"/>
    <property type="match status" value="1"/>
</dbReference>
<dbReference type="RefSeq" id="WP_008024454.1">
    <property type="nucleotide sequence ID" value="NZ_CAKJYZ010000002.1"/>
</dbReference>
<sequence>MKFKYIKSIVSAALFLSLTTGMTSCINDLDISPIDPQMTATFDQDMYFTKLYASLGLTGQKLSEDPDIAVKDEGQSCFYRALFTNNEYGTDEMIWTWQENAGIPELTYMRWNSSHQQTEILYNRLAYNITLCNFFLDQIAGKEDATSVQQRAEARFLRSLFYYYLMDTFGKAPFTEHFSKENPPQKTASELFAYIESELESIENDMSEPRQAPFGRADKAACWLLRARLYLNAEVYTGQPRWNDAITYAGKVLDPSNGYGLCGNYEQLFMADNDENPDAKKEIILSIRQDGVQAKSYGGSYFLIAATQKSDMPNRGTNDPWECIRTRKALVDKFFANSEDIPFTEYTDNKWQNVRDVQAAAKDERALFYTTGRKAELESVGKFTDGLSFMKWSNLRSDGQPAHDAKIPDTDIPFFRLAEAYLIRAEAYLRAGGANAQQNAWLDIKALRDRAKATEIPSANNLTLDYILDERARELYLEGFRRTDLIRYGYFTSSTYLWDWKGGSFEGNGVSSIYNLYPIPKTETLTNTNMTQNPGY</sequence>
<feature type="domain" description="SusD-like N-terminal" evidence="8">
    <location>
        <begin position="96"/>
        <end position="231"/>
    </location>
</feature>
<feature type="signal peptide" evidence="6">
    <location>
        <begin position="1"/>
        <end position="22"/>
    </location>
</feature>
<keyword evidence="5" id="KW-0998">Cell outer membrane</keyword>
<comment type="similarity">
    <text evidence="2">Belongs to the SusD family.</text>
</comment>
<evidence type="ECO:0000256" key="4">
    <source>
        <dbReference type="ARBA" id="ARBA00023136"/>
    </source>
</evidence>
<dbReference type="EMBL" id="FMYE01000003">
    <property type="protein sequence ID" value="SDB75688.1"/>
    <property type="molecule type" value="Genomic_DNA"/>
</dbReference>
<organism evidence="9 10">
    <name type="scientific">Bacteroides ovatus</name>
    <dbReference type="NCBI Taxonomy" id="28116"/>
    <lineage>
        <taxon>Bacteria</taxon>
        <taxon>Pseudomonadati</taxon>
        <taxon>Bacteroidota</taxon>
        <taxon>Bacteroidia</taxon>
        <taxon>Bacteroidales</taxon>
        <taxon>Bacteroidaceae</taxon>
        <taxon>Bacteroides</taxon>
    </lineage>
</organism>
<name>A0A1G6G135_BACOV</name>
<dbReference type="InterPro" id="IPR033985">
    <property type="entry name" value="SusD-like_N"/>
</dbReference>
<dbReference type="Pfam" id="PF07980">
    <property type="entry name" value="SusD_RagB"/>
    <property type="match status" value="1"/>
</dbReference>
<keyword evidence="4" id="KW-0472">Membrane</keyword>
<accession>A0A1G6G135</accession>
<dbReference type="GO" id="GO:0009279">
    <property type="term" value="C:cell outer membrane"/>
    <property type="evidence" value="ECO:0007669"/>
    <property type="project" value="UniProtKB-SubCell"/>
</dbReference>
<proteinExistence type="inferred from homology"/>
<reference evidence="9 10" key="1">
    <citation type="submission" date="2016-10" db="EMBL/GenBank/DDBJ databases">
        <authorList>
            <person name="de Groot N.N."/>
        </authorList>
    </citation>
    <scope>NUCLEOTIDE SEQUENCE [LARGE SCALE GENOMIC DNA]</scope>
    <source>
        <strain evidence="9 10">NLAE-zl-C500</strain>
    </source>
</reference>
<gene>
    <name evidence="9" type="ORF">SAMN05192581_100395</name>
</gene>
<evidence type="ECO:0000259" key="7">
    <source>
        <dbReference type="Pfam" id="PF07980"/>
    </source>
</evidence>
<dbReference type="Gene3D" id="1.10.3780.10">
    <property type="entry name" value="SusD-like"/>
    <property type="match status" value="1"/>
</dbReference>
<dbReference type="InterPro" id="IPR012944">
    <property type="entry name" value="SusD_RagB_dom"/>
</dbReference>